<dbReference type="KEGG" id="vg:26646927"/>
<dbReference type="Proteomes" id="UP000030729">
    <property type="component" value="Genome"/>
</dbReference>
<proteinExistence type="predicted"/>
<dbReference type="OrthoDB" id="3487at10239"/>
<keyword evidence="1" id="KW-0946">Virion</keyword>
<dbReference type="RefSeq" id="YP_009208361.1">
    <property type="nucleotide sequence ID" value="NC_028905.1"/>
</dbReference>
<dbReference type="GeneID" id="26646927"/>
<organism evidence="1 2">
    <name type="scientific">Clostridium phage phiCD111</name>
    <dbReference type="NCBI Taxonomy" id="1582150"/>
    <lineage>
        <taxon>Viruses</taxon>
        <taxon>Duplodnaviria</taxon>
        <taxon>Heunggongvirae</taxon>
        <taxon>Uroviricota</taxon>
        <taxon>Caudoviricetes</taxon>
        <taxon>Leicestervirus</taxon>
        <taxon>Leicestervirus CD111</taxon>
    </lineage>
</organism>
<keyword evidence="1" id="KW-0167">Capsid protein</keyword>
<sequence length="357" mass="39344">MSLFDSKIFNGEVFGKYVETVPNLNRDELIKSGAIRRRGDLKAMFSAQSGANYATIPMLGLIDGDPVNYDGQTDIVATTTKTFSQSVIVVGRAKSWAEKDFSQDVTGGVPFMENVGNQVAKYWDNIDQKTLLAVLEGIFAMTGAKNLEFVNNHTFDITKETEAENQKVKAETLNSATQKACGDNKEKFALVIMHSVISTNLENLNLVARLKYTDPQGIQREMKLGTWGGKLVLIDDNMPTREVAESSEGSNDGYTEYTTYVLGENSIDFEDVGTKVTYEMDRVPGKNGGEDYLYSRQRKVFAPYGISFTKKAVATASPTDAELKNGANWELVNDSSNGSKTYINHKAIPIARIISRG</sequence>
<dbReference type="EMBL" id="LN681535">
    <property type="protein sequence ID" value="CEK40282.1"/>
    <property type="molecule type" value="Genomic_DNA"/>
</dbReference>
<name>A0A0A8WE70_9CAUD</name>
<protein>
    <submittedName>
        <fullName evidence="1">Phage coat protein</fullName>
    </submittedName>
</protein>
<gene>
    <name evidence="1" type="ORF">PHICD111_20008</name>
</gene>
<evidence type="ECO:0000313" key="2">
    <source>
        <dbReference type="Proteomes" id="UP000030729"/>
    </source>
</evidence>
<keyword evidence="2" id="KW-1185">Reference proteome</keyword>
<dbReference type="GO" id="GO:0019028">
    <property type="term" value="C:viral capsid"/>
    <property type="evidence" value="ECO:0007669"/>
    <property type="project" value="UniProtKB-KW"/>
</dbReference>
<accession>A0A0A8WE70</accession>
<evidence type="ECO:0000313" key="1">
    <source>
        <dbReference type="EMBL" id="CEK40282.1"/>
    </source>
</evidence>
<reference evidence="1 2" key="1">
    <citation type="submission" date="2014-12" db="EMBL/GenBank/DDBJ databases">
        <title>Whole Genome Sequence and Molecular Characterization of Siphoviridae / Myoviridae Phage Infecting Clostridium difficile.</title>
        <authorList>
            <person name="Monot M."/>
        </authorList>
    </citation>
    <scope>NUCLEOTIDE SEQUENCE [LARGE SCALE GENOMIC DNA]</scope>
</reference>